<dbReference type="Pfam" id="PF02606">
    <property type="entry name" value="LpxK"/>
    <property type="match status" value="1"/>
</dbReference>
<evidence type="ECO:0000313" key="11">
    <source>
        <dbReference type="Proteomes" id="UP001443914"/>
    </source>
</evidence>
<dbReference type="Proteomes" id="UP001443914">
    <property type="component" value="Unassembled WGS sequence"/>
</dbReference>
<dbReference type="AlphaFoldDB" id="A0AAW1HCS9"/>
<keyword evidence="3" id="KW-0444">Lipid biosynthesis</keyword>
<keyword evidence="5" id="KW-0808">Transferase</keyword>
<keyword evidence="11" id="KW-1185">Reference proteome</keyword>
<evidence type="ECO:0000256" key="7">
    <source>
        <dbReference type="ARBA" id="ARBA00022777"/>
    </source>
</evidence>
<dbReference type="GO" id="GO:0016020">
    <property type="term" value="C:membrane"/>
    <property type="evidence" value="ECO:0007669"/>
    <property type="project" value="GOC"/>
</dbReference>
<keyword evidence="4" id="KW-0441">Lipid A biosynthesis</keyword>
<evidence type="ECO:0000256" key="3">
    <source>
        <dbReference type="ARBA" id="ARBA00022516"/>
    </source>
</evidence>
<dbReference type="NCBIfam" id="TIGR00682">
    <property type="entry name" value="lpxK"/>
    <property type="match status" value="1"/>
</dbReference>
<dbReference type="EC" id="2.7.1.130" evidence="2"/>
<dbReference type="InterPro" id="IPR003758">
    <property type="entry name" value="LpxK"/>
</dbReference>
<accession>A0AAW1HCS9</accession>
<protein>
    <recommendedName>
        <fullName evidence="2">tetraacyldisaccharide 4'-kinase</fullName>
        <ecNumber evidence="2">2.7.1.130</ecNumber>
    </recommendedName>
</protein>
<reference evidence="10" key="1">
    <citation type="submission" date="2024-03" db="EMBL/GenBank/DDBJ databases">
        <title>WGS assembly of Saponaria officinalis var. Norfolk2.</title>
        <authorList>
            <person name="Jenkins J."/>
            <person name="Shu S."/>
            <person name="Grimwood J."/>
            <person name="Barry K."/>
            <person name="Goodstein D."/>
            <person name="Schmutz J."/>
            <person name="Leebens-Mack J."/>
            <person name="Osbourn A."/>
        </authorList>
    </citation>
    <scope>NUCLEOTIDE SEQUENCE [LARGE SCALE GENOMIC DNA]</scope>
    <source>
        <strain evidence="10">JIC</strain>
    </source>
</reference>
<dbReference type="HAMAP" id="MF_00409">
    <property type="entry name" value="LpxK"/>
    <property type="match status" value="1"/>
</dbReference>
<comment type="pathway">
    <text evidence="1">Glycolipid biosynthesis; lipid IV(A) biosynthesis; lipid IV(A) from (3R)-3-hydroxytetradecanoyl-[acyl-carrier-protein] and UDP-N-acetyl-alpha-D-glucosamine: step 6/6.</text>
</comment>
<dbReference type="PANTHER" id="PTHR42724:SF1">
    <property type="entry name" value="TETRAACYLDISACCHARIDE 4'-KINASE, MITOCHONDRIAL-RELATED"/>
    <property type="match status" value="1"/>
</dbReference>
<evidence type="ECO:0000256" key="1">
    <source>
        <dbReference type="ARBA" id="ARBA00004870"/>
    </source>
</evidence>
<evidence type="ECO:0000256" key="5">
    <source>
        <dbReference type="ARBA" id="ARBA00022679"/>
    </source>
</evidence>
<dbReference type="PANTHER" id="PTHR42724">
    <property type="entry name" value="TETRAACYLDISACCHARIDE 4'-KINASE"/>
    <property type="match status" value="1"/>
</dbReference>
<keyword evidence="6" id="KW-0547">Nucleotide-binding</keyword>
<organism evidence="10 11">
    <name type="scientific">Saponaria officinalis</name>
    <name type="common">Common soapwort</name>
    <name type="synonym">Lychnis saponaria</name>
    <dbReference type="NCBI Taxonomy" id="3572"/>
    <lineage>
        <taxon>Eukaryota</taxon>
        <taxon>Viridiplantae</taxon>
        <taxon>Streptophyta</taxon>
        <taxon>Embryophyta</taxon>
        <taxon>Tracheophyta</taxon>
        <taxon>Spermatophyta</taxon>
        <taxon>Magnoliopsida</taxon>
        <taxon>eudicotyledons</taxon>
        <taxon>Gunneridae</taxon>
        <taxon>Pentapetalae</taxon>
        <taxon>Caryophyllales</taxon>
        <taxon>Caryophyllaceae</taxon>
        <taxon>Caryophylleae</taxon>
        <taxon>Saponaria</taxon>
    </lineage>
</organism>
<evidence type="ECO:0000256" key="6">
    <source>
        <dbReference type="ARBA" id="ARBA00022741"/>
    </source>
</evidence>
<dbReference type="EMBL" id="JBDFQZ010000012">
    <property type="protein sequence ID" value="KAK9673879.1"/>
    <property type="molecule type" value="Genomic_DNA"/>
</dbReference>
<keyword evidence="7" id="KW-0418">Kinase</keyword>
<proteinExistence type="inferred from homology"/>
<dbReference type="GO" id="GO:0009245">
    <property type="term" value="P:lipid A biosynthetic process"/>
    <property type="evidence" value="ECO:0007669"/>
    <property type="project" value="UniProtKB-KW"/>
</dbReference>
<evidence type="ECO:0000256" key="8">
    <source>
        <dbReference type="ARBA" id="ARBA00022840"/>
    </source>
</evidence>
<dbReference type="GO" id="GO:0005524">
    <property type="term" value="F:ATP binding"/>
    <property type="evidence" value="ECO:0007669"/>
    <property type="project" value="UniProtKB-KW"/>
</dbReference>
<keyword evidence="8" id="KW-0067">ATP-binding</keyword>
<evidence type="ECO:0000256" key="4">
    <source>
        <dbReference type="ARBA" id="ARBA00022556"/>
    </source>
</evidence>
<evidence type="ECO:0000256" key="9">
    <source>
        <dbReference type="ARBA" id="ARBA00023098"/>
    </source>
</evidence>
<comment type="caution">
    <text evidence="10">The sequence shown here is derived from an EMBL/GenBank/DDBJ whole genome shotgun (WGS) entry which is preliminary data.</text>
</comment>
<keyword evidence="9" id="KW-0443">Lipid metabolism</keyword>
<name>A0AAW1HCS9_SAPOF</name>
<evidence type="ECO:0000313" key="10">
    <source>
        <dbReference type="EMBL" id="KAK9673879.1"/>
    </source>
</evidence>
<sequence>MGIKISPLEACEKMEKMKKIVSEIAYAHDFSKLSPLQRSIIPLLSISSSLYSLCLCIRLHLYSLRLFTQRRLPVPVISVGNLTWGGNGKTPMVEFISKWFCNSGICPLILSRGYAGGDEVKMLRRHLLGTVAKIGVGANRAVTAAWFLRKYGYTDSRVNGSLGNLLSEKKVDITSEKIAATILDDGMQHISLARDLDIVMVNGLTPWGNNQLVPLGPLRQPLSALRRVDIVVIHHADLVSEDNLVDLTLRIQEIKNGLPVFFSRMFPTHFLAVHDFHTKIPLSAVERRVLLCVSAIGSPNSFVNCVEKLGPLHVDQLHFSDHHMFRFKQDIGEMKRRLVKLQDRFGSSPIIVTTEKDYDRDHEVLLQLRPFEVLVLCSELQLVPRSQSSETSFKKLLKQLLDRSLGTPAQVKWSYSASD</sequence>
<gene>
    <name evidence="10" type="ORF">RND81_12G195800</name>
</gene>
<evidence type="ECO:0000256" key="2">
    <source>
        <dbReference type="ARBA" id="ARBA00012071"/>
    </source>
</evidence>
<dbReference type="GO" id="GO:0009029">
    <property type="term" value="F:lipid-A 4'-kinase activity"/>
    <property type="evidence" value="ECO:0007669"/>
    <property type="project" value="UniProtKB-EC"/>
</dbReference>